<dbReference type="Pfam" id="PF00528">
    <property type="entry name" value="BPD_transp_1"/>
    <property type="match status" value="1"/>
</dbReference>
<keyword evidence="6 7" id="KW-0472">Membrane</keyword>
<evidence type="ECO:0000313" key="9">
    <source>
        <dbReference type="EMBL" id="OAS17937.1"/>
    </source>
</evidence>
<dbReference type="GO" id="GO:0055085">
    <property type="term" value="P:transmembrane transport"/>
    <property type="evidence" value="ECO:0007669"/>
    <property type="project" value="InterPro"/>
</dbReference>
<dbReference type="InterPro" id="IPR050901">
    <property type="entry name" value="BP-dep_ABC_trans_perm"/>
</dbReference>
<evidence type="ECO:0000256" key="5">
    <source>
        <dbReference type="ARBA" id="ARBA00022989"/>
    </source>
</evidence>
<feature type="transmembrane region" description="Helical" evidence="7">
    <location>
        <begin position="134"/>
        <end position="158"/>
    </location>
</feature>
<dbReference type="PROSITE" id="PS50928">
    <property type="entry name" value="ABC_TM1"/>
    <property type="match status" value="1"/>
</dbReference>
<comment type="similarity">
    <text evidence="7">Belongs to the binding-protein-dependent transport system permease family.</text>
</comment>
<dbReference type="CDD" id="cd06261">
    <property type="entry name" value="TM_PBP2"/>
    <property type="match status" value="1"/>
</dbReference>
<name>A0A198A9U5_9BACL</name>
<keyword evidence="4 7" id="KW-0812">Transmembrane</keyword>
<evidence type="ECO:0000256" key="4">
    <source>
        <dbReference type="ARBA" id="ARBA00022692"/>
    </source>
</evidence>
<evidence type="ECO:0000256" key="3">
    <source>
        <dbReference type="ARBA" id="ARBA00022475"/>
    </source>
</evidence>
<sequence length="273" mass="31029">MKLNMVKNVLRNTTAWIVSIITLAPLLLIVINSLKDKTQASSMGFDLPKQLHFENFLVVIEKGKLLRSLWNSLFYTGASTILCILLSAMAAYIYARNRSRLNRFFYFFLILGIALPINYFTLTKMMQMTHLMNTQIGIIILYAVVQIPFSVFILYGFVGTVPKELDESGIIDGCGPLRLFFSIIFPLLMPAVVTTFILAFINSWNEFLLPLYFLNNAKQWPMTLSVYNFFGQYQMDWNLVSADIVMTCLPAVILYLLGQRYIISGMTSGSVKG</sequence>
<gene>
    <name evidence="9" type="ORF">A8708_28405</name>
</gene>
<proteinExistence type="inferred from homology"/>
<evidence type="ECO:0000259" key="8">
    <source>
        <dbReference type="PROSITE" id="PS50928"/>
    </source>
</evidence>
<dbReference type="OrthoDB" id="153186at2"/>
<dbReference type="STRING" id="1850517.A8708_28405"/>
<keyword evidence="3" id="KW-1003">Cell membrane</keyword>
<keyword evidence="10" id="KW-1185">Reference proteome</keyword>
<dbReference type="GO" id="GO:0005886">
    <property type="term" value="C:plasma membrane"/>
    <property type="evidence" value="ECO:0007669"/>
    <property type="project" value="UniProtKB-SubCell"/>
</dbReference>
<organism evidence="9 10">
    <name type="scientific">Paenibacillus oryzisoli</name>
    <dbReference type="NCBI Taxonomy" id="1850517"/>
    <lineage>
        <taxon>Bacteria</taxon>
        <taxon>Bacillati</taxon>
        <taxon>Bacillota</taxon>
        <taxon>Bacilli</taxon>
        <taxon>Bacillales</taxon>
        <taxon>Paenibacillaceae</taxon>
        <taxon>Paenibacillus</taxon>
    </lineage>
</organism>
<evidence type="ECO:0000313" key="10">
    <source>
        <dbReference type="Proteomes" id="UP000078454"/>
    </source>
</evidence>
<comment type="subcellular location">
    <subcellularLocation>
        <location evidence="1 7">Cell membrane</location>
        <topology evidence="1 7">Multi-pass membrane protein</topology>
    </subcellularLocation>
</comment>
<evidence type="ECO:0000256" key="6">
    <source>
        <dbReference type="ARBA" id="ARBA00023136"/>
    </source>
</evidence>
<dbReference type="SUPFAM" id="SSF161098">
    <property type="entry name" value="MetI-like"/>
    <property type="match status" value="1"/>
</dbReference>
<reference evidence="9 10" key="1">
    <citation type="submission" date="2016-05" db="EMBL/GenBank/DDBJ databases">
        <title>Paenibacillus sp. 1ZS3-15 nov., isolated from the rhizosphere soil.</title>
        <authorList>
            <person name="Zhang X.X."/>
            <person name="Zhang J."/>
        </authorList>
    </citation>
    <scope>NUCLEOTIDE SEQUENCE [LARGE SCALE GENOMIC DNA]</scope>
    <source>
        <strain evidence="9 10">1ZS3-15</strain>
    </source>
</reference>
<protein>
    <submittedName>
        <fullName evidence="9">ABC transporter permease</fullName>
    </submittedName>
</protein>
<dbReference type="AlphaFoldDB" id="A0A198A9U5"/>
<dbReference type="Gene3D" id="1.10.3720.10">
    <property type="entry name" value="MetI-like"/>
    <property type="match status" value="1"/>
</dbReference>
<evidence type="ECO:0000256" key="7">
    <source>
        <dbReference type="RuleBase" id="RU363032"/>
    </source>
</evidence>
<accession>A0A198A9U5</accession>
<feature type="transmembrane region" description="Helical" evidence="7">
    <location>
        <begin position="73"/>
        <end position="95"/>
    </location>
</feature>
<dbReference type="InterPro" id="IPR035906">
    <property type="entry name" value="MetI-like_sf"/>
</dbReference>
<keyword evidence="5 7" id="KW-1133">Transmembrane helix</keyword>
<comment type="caution">
    <text evidence="9">The sequence shown here is derived from an EMBL/GenBank/DDBJ whole genome shotgun (WGS) entry which is preliminary data.</text>
</comment>
<feature type="domain" description="ABC transmembrane type-1" evidence="8">
    <location>
        <begin position="69"/>
        <end position="258"/>
    </location>
</feature>
<feature type="transmembrane region" description="Helical" evidence="7">
    <location>
        <begin position="104"/>
        <end position="122"/>
    </location>
</feature>
<evidence type="ECO:0000256" key="1">
    <source>
        <dbReference type="ARBA" id="ARBA00004651"/>
    </source>
</evidence>
<evidence type="ECO:0000256" key="2">
    <source>
        <dbReference type="ARBA" id="ARBA00022448"/>
    </source>
</evidence>
<dbReference type="EMBL" id="LYPB01000069">
    <property type="protein sequence ID" value="OAS17937.1"/>
    <property type="molecule type" value="Genomic_DNA"/>
</dbReference>
<keyword evidence="2 7" id="KW-0813">Transport</keyword>
<dbReference type="Proteomes" id="UP000078454">
    <property type="component" value="Unassembled WGS sequence"/>
</dbReference>
<dbReference type="PANTHER" id="PTHR32243">
    <property type="entry name" value="MALTOSE TRANSPORT SYSTEM PERMEASE-RELATED"/>
    <property type="match status" value="1"/>
</dbReference>
<feature type="transmembrane region" description="Helical" evidence="7">
    <location>
        <begin position="237"/>
        <end position="257"/>
    </location>
</feature>
<feature type="transmembrane region" description="Helical" evidence="7">
    <location>
        <begin position="12"/>
        <end position="34"/>
    </location>
</feature>
<feature type="transmembrane region" description="Helical" evidence="7">
    <location>
        <begin position="179"/>
        <end position="201"/>
    </location>
</feature>
<dbReference type="RefSeq" id="WP_068665008.1">
    <property type="nucleotide sequence ID" value="NZ_LYPB01000069.1"/>
</dbReference>
<dbReference type="PANTHER" id="PTHR32243:SF24">
    <property type="entry name" value="DIACETYLCHITOBIOSE UPTAKE SYSTEM PERMEASE PROTEIN NGCG"/>
    <property type="match status" value="1"/>
</dbReference>
<dbReference type="InterPro" id="IPR000515">
    <property type="entry name" value="MetI-like"/>
</dbReference>